<evidence type="ECO:0000313" key="4">
    <source>
        <dbReference type="Proteomes" id="UP001589838"/>
    </source>
</evidence>
<dbReference type="GO" id="GO:0000428">
    <property type="term" value="C:DNA-directed RNA polymerase complex"/>
    <property type="evidence" value="ECO:0007669"/>
    <property type="project" value="UniProtKB-KW"/>
</dbReference>
<accession>A0ABV6KFM1</accession>
<reference evidence="3 4" key="1">
    <citation type="submission" date="2024-09" db="EMBL/GenBank/DDBJ databases">
        <authorList>
            <person name="Sun Q."/>
            <person name="Mori K."/>
        </authorList>
    </citation>
    <scope>NUCLEOTIDE SEQUENCE [LARGE SCALE GENOMIC DNA]</scope>
    <source>
        <strain evidence="3 4">NCAIM B.02610</strain>
    </source>
</reference>
<proteinExistence type="predicted"/>
<dbReference type="Pfam" id="PF11772">
    <property type="entry name" value="EpuA"/>
    <property type="match status" value="1"/>
</dbReference>
<dbReference type="EMBL" id="JBHLUX010000036">
    <property type="protein sequence ID" value="MFC0471730.1"/>
    <property type="molecule type" value="Genomic_DNA"/>
</dbReference>
<keyword evidence="2" id="KW-0472">Membrane</keyword>
<feature type="compositionally biased region" description="Acidic residues" evidence="1">
    <location>
        <begin position="86"/>
        <end position="102"/>
    </location>
</feature>
<protein>
    <submittedName>
        <fullName evidence="3">DNA-directed RNA polymerase subunit beta</fullName>
    </submittedName>
</protein>
<keyword evidence="2" id="KW-1133">Transmembrane helix</keyword>
<feature type="compositionally biased region" description="Basic and acidic residues" evidence="1">
    <location>
        <begin position="74"/>
        <end position="84"/>
    </location>
</feature>
<comment type="caution">
    <text evidence="3">The sequence shown here is derived from an EMBL/GenBank/DDBJ whole genome shotgun (WGS) entry which is preliminary data.</text>
</comment>
<dbReference type="RefSeq" id="WP_335959601.1">
    <property type="nucleotide sequence ID" value="NZ_JAXBLX010000006.1"/>
</dbReference>
<sequence length="231" mass="26203">MDNGSNKRSQKIESELNEETNSRADEDMRENDSVDQLEETDVLEETLDEPTETEPTGSKTLEADRAEEEDSLSDETRVEERPFTNEEGELHEEASLTEEEESSLTPNEEKTEVAQADEQSVIHANEEGTRSDVQEIKQGDASALIAKPAEQQEETKESKETREARRKKRTHKPRLRLIPIWLRIFIAIVLIGGSLILGLMFGFGVIGGHDPAEVIRPETWYHIIDFIRGET</sequence>
<keyword evidence="4" id="KW-1185">Reference proteome</keyword>
<feature type="compositionally biased region" description="Basic and acidic residues" evidence="1">
    <location>
        <begin position="10"/>
        <end position="32"/>
    </location>
</feature>
<gene>
    <name evidence="3" type="ORF">ACFFHM_14810</name>
</gene>
<feature type="region of interest" description="Disordered" evidence="1">
    <location>
        <begin position="143"/>
        <end position="168"/>
    </location>
</feature>
<name>A0ABV6KFM1_9BACI</name>
<keyword evidence="3" id="KW-0804">Transcription</keyword>
<keyword evidence="3" id="KW-0240">DNA-directed RNA polymerase</keyword>
<organism evidence="3 4">
    <name type="scientific">Halalkalibacter kiskunsagensis</name>
    <dbReference type="NCBI Taxonomy" id="1548599"/>
    <lineage>
        <taxon>Bacteria</taxon>
        <taxon>Bacillati</taxon>
        <taxon>Bacillota</taxon>
        <taxon>Bacilli</taxon>
        <taxon>Bacillales</taxon>
        <taxon>Bacillaceae</taxon>
        <taxon>Halalkalibacter</taxon>
    </lineage>
</organism>
<feature type="transmembrane region" description="Helical" evidence="2">
    <location>
        <begin position="175"/>
        <end position="201"/>
    </location>
</feature>
<dbReference type="InterPro" id="IPR024596">
    <property type="entry name" value="RNApol_su_b/EpuA"/>
</dbReference>
<evidence type="ECO:0000313" key="3">
    <source>
        <dbReference type="EMBL" id="MFC0471730.1"/>
    </source>
</evidence>
<dbReference type="Proteomes" id="UP001589838">
    <property type="component" value="Unassembled WGS sequence"/>
</dbReference>
<evidence type="ECO:0000256" key="2">
    <source>
        <dbReference type="SAM" id="Phobius"/>
    </source>
</evidence>
<evidence type="ECO:0000256" key="1">
    <source>
        <dbReference type="SAM" id="MobiDB-lite"/>
    </source>
</evidence>
<feature type="region of interest" description="Disordered" evidence="1">
    <location>
        <begin position="1"/>
        <end position="118"/>
    </location>
</feature>
<feature type="compositionally biased region" description="Basic and acidic residues" evidence="1">
    <location>
        <begin position="153"/>
        <end position="163"/>
    </location>
</feature>
<feature type="compositionally biased region" description="Acidic residues" evidence="1">
    <location>
        <begin position="33"/>
        <end position="52"/>
    </location>
</feature>
<keyword evidence="2" id="KW-0812">Transmembrane</keyword>